<reference evidence="2" key="1">
    <citation type="submission" date="2022-05" db="EMBL/GenBank/DDBJ databases">
        <title>Sphingomonas sp. strain MG17 Genome sequencing and assembly.</title>
        <authorList>
            <person name="Kim I."/>
        </authorList>
    </citation>
    <scope>NUCLEOTIDE SEQUENCE</scope>
    <source>
        <strain evidence="2">MG17</strain>
    </source>
</reference>
<dbReference type="PANTHER" id="PTHR30451:SF5">
    <property type="entry name" value="SLR0019 PROTEIN"/>
    <property type="match status" value="1"/>
</dbReference>
<feature type="chain" id="PRO_5040868852" evidence="1">
    <location>
        <begin position="32"/>
        <end position="845"/>
    </location>
</feature>
<dbReference type="EMBL" id="JAMLDX010000002">
    <property type="protein sequence ID" value="MCP3729544.1"/>
    <property type="molecule type" value="Genomic_DNA"/>
</dbReference>
<dbReference type="GO" id="GO:0016020">
    <property type="term" value="C:membrane"/>
    <property type="evidence" value="ECO:0007669"/>
    <property type="project" value="InterPro"/>
</dbReference>
<evidence type="ECO:0000256" key="1">
    <source>
        <dbReference type="SAM" id="SignalP"/>
    </source>
</evidence>
<dbReference type="GO" id="GO:0015473">
    <property type="term" value="F:fimbrial usher porin activity"/>
    <property type="evidence" value="ECO:0007669"/>
    <property type="project" value="InterPro"/>
</dbReference>
<comment type="caution">
    <text evidence="2">The sequence shown here is derived from an EMBL/GenBank/DDBJ whole genome shotgun (WGS) entry which is preliminary data.</text>
</comment>
<dbReference type="AlphaFoldDB" id="A0A9X2HKI7"/>
<dbReference type="GO" id="GO:0009297">
    <property type="term" value="P:pilus assembly"/>
    <property type="evidence" value="ECO:0007669"/>
    <property type="project" value="InterPro"/>
</dbReference>
<feature type="signal peptide" evidence="1">
    <location>
        <begin position="1"/>
        <end position="31"/>
    </location>
</feature>
<evidence type="ECO:0000313" key="2">
    <source>
        <dbReference type="EMBL" id="MCP3729544.1"/>
    </source>
</evidence>
<protein>
    <submittedName>
        <fullName evidence="2">Fimbrial biogenesis outer membrane usher protein</fullName>
    </submittedName>
</protein>
<dbReference type="Gene3D" id="2.60.40.3110">
    <property type="match status" value="1"/>
</dbReference>
<name>A0A9X2HKI7_9SPHN</name>
<accession>A0A9X2HKI7</accession>
<dbReference type="InterPro" id="IPR000015">
    <property type="entry name" value="Fimb_usher"/>
</dbReference>
<evidence type="ECO:0000313" key="3">
    <source>
        <dbReference type="Proteomes" id="UP001139451"/>
    </source>
</evidence>
<dbReference type="Proteomes" id="UP001139451">
    <property type="component" value="Unassembled WGS sequence"/>
</dbReference>
<gene>
    <name evidence="2" type="ORF">M9978_03805</name>
</gene>
<keyword evidence="1" id="KW-0732">Signal</keyword>
<organism evidence="2 3">
    <name type="scientific">Sphingomonas tagetis</name>
    <dbReference type="NCBI Taxonomy" id="2949092"/>
    <lineage>
        <taxon>Bacteria</taxon>
        <taxon>Pseudomonadati</taxon>
        <taxon>Pseudomonadota</taxon>
        <taxon>Alphaproteobacteria</taxon>
        <taxon>Sphingomonadales</taxon>
        <taxon>Sphingomonadaceae</taxon>
        <taxon>Sphingomonas</taxon>
    </lineage>
</organism>
<proteinExistence type="predicted"/>
<sequence length="845" mass="91540">MQPSRPRADRAHLLGGCAFVMVALLALPATAAEQAGATTQVQERRVTIQAPPQVVAGQQMRLNPTGRPIALTVPVKDGTTYLGDIQLTIMPDDRIEVPAQRLIDLLANVVNPDTLKALQAASTSSASLSPADFASSGIDLRYNPQTLELNLVISAERRGTRSVSVSPLDRDRVGNFVQPAEYSAYLNIRGALDYLHAGGDVGFASPIFSLDGATRIGRIVAEGEAIWQPGAIGVDFQRLGSRLVFDDESNVMRWTAGDLQTTSRGFQSAPDIAGISIFRSYSVLQPQQIIRPRGDRSFRLDRPSTVDVEVNGQIVRRLQLAPGNYDLRDFPFTQGANDIRLSVLDDAGRTELLRFNLFLDQSQLAKGLSEFGLYAGVLNPIGPHGPRYSDDWAVTGFYRRGFTDQLTAGVNFQADERTKMGGAEFVIATPIGAFAGNFSISDIRNYGSGHAARLTFQRLIQRRDGQADSLTLFAETRSRRFGPVGVIDPDNQFSAEIGGGYSHAFNERVYAGFDGRYSIGRGAQPDVHSYRVTTGWRISDLASLTVDGRWERDSGGSRFGALASLVVRLGRYSSVRGDYDTRDNRMRASFQTLHGQGVGSYNITADVERSDRGSGFNFNGNYYANRAELGISHFGTFLDTFGTRTSQRTSMRVGTSLAIADGAFSVGRPIYDSFAIVKPHRTLAGADVVVEPTPFGFTANSGALKAGTHPSISSYAERTITVDAPNAPAGADLGQGSFRLLPPYRSGYKLEVGSDYFVTAIGRLLDVDGEPVSLVTGTATELSKPERTPVTVFTTRDGRFAAAGLAPGRWRIEMLDAKKSTFIITIPADTKGLVRLPEIQSGKDQ</sequence>
<keyword evidence="3" id="KW-1185">Reference proteome</keyword>
<dbReference type="PANTHER" id="PTHR30451">
    <property type="entry name" value="OUTER MEMBRANE USHER PROTEIN"/>
    <property type="match status" value="1"/>
</dbReference>